<organism evidence="6 7">
    <name type="scientific">Sugiyamaella lignohabitans</name>
    <dbReference type="NCBI Taxonomy" id="796027"/>
    <lineage>
        <taxon>Eukaryota</taxon>
        <taxon>Fungi</taxon>
        <taxon>Dikarya</taxon>
        <taxon>Ascomycota</taxon>
        <taxon>Saccharomycotina</taxon>
        <taxon>Dipodascomycetes</taxon>
        <taxon>Dipodascales</taxon>
        <taxon>Trichomonascaceae</taxon>
        <taxon>Sugiyamaella</taxon>
    </lineage>
</organism>
<protein>
    <recommendedName>
        <fullName evidence="2">SWR1-complex protein 5</fullName>
    </recommendedName>
</protein>
<dbReference type="InterPro" id="IPR011421">
    <property type="entry name" value="BCNT-C"/>
</dbReference>
<sequence length="276" mass="30919">MSTDKDTVALNESKEQVEDDYRESEDEDFNPDNVNGGIENDGEGDSSDDDEAGYQDEEDKSLASKYKDLEGVGLIKTRAQRKEEEEKAKEYAKSQEKSSIDVNALWNELNDSKPKQAVEPSVGAVTAPKSKSIENDVQNGSTSTSIQEEYITIKRSYKFAGNVTTEEKKVLASSAEGKAYLAEQNQLEKDATVPKSKTKGPKKRKSTLMDELEAGKAKRMNTLEKSRLDWLGFVDQEGIRDDLSRHNKGGYLHKQDFLSRVEHKIDQDIKAALKKK</sequence>
<feature type="domain" description="BCNT-C" evidence="5">
    <location>
        <begin position="202"/>
        <end position="276"/>
    </location>
</feature>
<dbReference type="PANTHER" id="PTHR48407">
    <property type="entry name" value="CRANIOFACIAL DEVELOPMENT PROTEIN 1"/>
    <property type="match status" value="1"/>
</dbReference>
<dbReference type="KEGG" id="slb:AWJ20_2793"/>
<evidence type="ECO:0000256" key="1">
    <source>
        <dbReference type="ARBA" id="ARBA00010465"/>
    </source>
</evidence>
<gene>
    <name evidence="6" type="primary">SWC5</name>
    <name evidence="6" type="ORF">AWJ20_2793</name>
</gene>
<dbReference type="AlphaFoldDB" id="A0A167FDQ6"/>
<feature type="compositionally biased region" description="Basic and acidic residues" evidence="4">
    <location>
        <begin position="1"/>
        <end position="16"/>
    </location>
</feature>
<reference evidence="6 7" key="1">
    <citation type="submission" date="2016-02" db="EMBL/GenBank/DDBJ databases">
        <title>Complete genome sequence and transcriptome regulation of the pentose utilising yeast Sugiyamaella lignohabitans.</title>
        <authorList>
            <person name="Bellasio M."/>
            <person name="Peymann A."/>
            <person name="Valli M."/>
            <person name="Sipitzky M."/>
            <person name="Graf A."/>
            <person name="Sauer M."/>
            <person name="Marx H."/>
            <person name="Mattanovich D."/>
        </authorList>
    </citation>
    <scope>NUCLEOTIDE SEQUENCE [LARGE SCALE GENOMIC DNA]</scope>
    <source>
        <strain evidence="6 7">CBS 10342</strain>
    </source>
</reference>
<accession>A0A167FDQ6</accession>
<evidence type="ECO:0000256" key="2">
    <source>
        <dbReference type="ARBA" id="ARBA00019138"/>
    </source>
</evidence>
<dbReference type="InterPro" id="IPR027124">
    <property type="entry name" value="Swc5/CFDP1/2"/>
</dbReference>
<dbReference type="GO" id="GO:0000812">
    <property type="term" value="C:Swr1 complex"/>
    <property type="evidence" value="ECO:0007669"/>
    <property type="project" value="TreeGrafter"/>
</dbReference>
<dbReference type="RefSeq" id="XP_018737646.1">
    <property type="nucleotide sequence ID" value="XM_018879761.1"/>
</dbReference>
<feature type="compositionally biased region" description="Acidic residues" evidence="4">
    <location>
        <begin position="17"/>
        <end position="30"/>
    </location>
</feature>
<name>A0A167FDQ6_9ASCO</name>
<evidence type="ECO:0000313" key="6">
    <source>
        <dbReference type="EMBL" id="ANB15169.1"/>
    </source>
</evidence>
<evidence type="ECO:0000256" key="3">
    <source>
        <dbReference type="ARBA" id="ARBA00025222"/>
    </source>
</evidence>
<proteinExistence type="inferred from homology"/>
<comment type="function">
    <text evidence="3">Component of the SWR1 complex which mediates the ATP-dependent exchange of histone H2A for the H2A variant HZT1 leading to transcriptional regulation of selected genes by chromatin remodeling. Involved in chromosome stability.</text>
</comment>
<feature type="region of interest" description="Disordered" evidence="4">
    <location>
        <begin position="1"/>
        <end position="145"/>
    </location>
</feature>
<feature type="compositionally biased region" description="Basic and acidic residues" evidence="4">
    <location>
        <begin position="60"/>
        <end position="70"/>
    </location>
</feature>
<feature type="compositionally biased region" description="Basic residues" evidence="4">
    <location>
        <begin position="196"/>
        <end position="206"/>
    </location>
</feature>
<evidence type="ECO:0000256" key="4">
    <source>
        <dbReference type="SAM" id="MobiDB-lite"/>
    </source>
</evidence>
<feature type="compositionally biased region" description="Acidic residues" evidence="4">
    <location>
        <begin position="40"/>
        <end position="59"/>
    </location>
</feature>
<feature type="compositionally biased region" description="Basic and acidic residues" evidence="4">
    <location>
        <begin position="80"/>
        <end position="99"/>
    </location>
</feature>
<dbReference type="PROSITE" id="PS51279">
    <property type="entry name" value="BCNT_C"/>
    <property type="match status" value="1"/>
</dbReference>
<dbReference type="OrthoDB" id="445677at2759"/>
<dbReference type="GeneID" id="30034743"/>
<evidence type="ECO:0000259" key="5">
    <source>
        <dbReference type="PROSITE" id="PS51279"/>
    </source>
</evidence>
<feature type="compositionally biased region" description="Polar residues" evidence="4">
    <location>
        <begin position="135"/>
        <end position="145"/>
    </location>
</feature>
<dbReference type="EMBL" id="CP014503">
    <property type="protein sequence ID" value="ANB15169.1"/>
    <property type="molecule type" value="Genomic_DNA"/>
</dbReference>
<dbReference type="Proteomes" id="UP000189580">
    <property type="component" value="Chromosome b"/>
</dbReference>
<feature type="region of interest" description="Disordered" evidence="4">
    <location>
        <begin position="183"/>
        <end position="214"/>
    </location>
</feature>
<evidence type="ECO:0000313" key="7">
    <source>
        <dbReference type="Proteomes" id="UP000189580"/>
    </source>
</evidence>
<comment type="similarity">
    <text evidence="1">Belongs to the SWC5 family.</text>
</comment>
<keyword evidence="7" id="KW-1185">Reference proteome</keyword>
<dbReference type="PANTHER" id="PTHR48407:SF1">
    <property type="entry name" value="CRANIOFACIAL DEVELOPMENT PROTEIN 1"/>
    <property type="match status" value="1"/>
</dbReference>
<dbReference type="Pfam" id="PF07572">
    <property type="entry name" value="BCNT"/>
    <property type="match status" value="1"/>
</dbReference>